<comment type="similarity">
    <text evidence="1">Belongs to the flavin oxidoreductase frp family.</text>
</comment>
<keyword evidence="7" id="KW-1185">Reference proteome</keyword>
<dbReference type="InterPro" id="IPR029479">
    <property type="entry name" value="Nitroreductase"/>
</dbReference>
<dbReference type="InterPro" id="IPR016446">
    <property type="entry name" value="Flavin_OxRdtase_Frp"/>
</dbReference>
<comment type="caution">
    <text evidence="6">The sequence shown here is derived from an EMBL/GenBank/DDBJ whole genome shotgun (WGS) entry which is preliminary data.</text>
</comment>
<keyword evidence="2" id="KW-0285">Flavoprotein</keyword>
<reference evidence="6 7" key="1">
    <citation type="journal article" date="2019" name="Sci. Rep.">
        <title>Comparative genomics of chytrid fungi reveal insights into the obligate biotrophic and pathogenic lifestyle of Synchytrium endobioticum.</title>
        <authorList>
            <person name="van de Vossenberg B.T.L.H."/>
            <person name="Warris S."/>
            <person name="Nguyen H.D.T."/>
            <person name="van Gent-Pelzer M.P.E."/>
            <person name="Joly D.L."/>
            <person name="van de Geest H.C."/>
            <person name="Bonants P.J.M."/>
            <person name="Smith D.S."/>
            <person name="Levesque C.A."/>
            <person name="van der Lee T.A.J."/>
        </authorList>
    </citation>
    <scope>NUCLEOTIDE SEQUENCE [LARGE SCALE GENOMIC DNA]</scope>
    <source>
        <strain evidence="6 7">CBS 675.73</strain>
    </source>
</reference>
<dbReference type="PANTHER" id="PTHR43425:SF2">
    <property type="entry name" value="OXYGEN-INSENSITIVE NADPH NITROREDUCTASE"/>
    <property type="match status" value="1"/>
</dbReference>
<evidence type="ECO:0000256" key="3">
    <source>
        <dbReference type="ARBA" id="ARBA00022643"/>
    </source>
</evidence>
<keyword evidence="4" id="KW-0560">Oxidoreductase</keyword>
<dbReference type="PANTHER" id="PTHR43425">
    <property type="entry name" value="OXYGEN-INSENSITIVE NADPH NITROREDUCTASE"/>
    <property type="match status" value="1"/>
</dbReference>
<dbReference type="Proteomes" id="UP000320333">
    <property type="component" value="Unassembled WGS sequence"/>
</dbReference>
<name>A0A507FP02_9FUNG</name>
<organism evidence="6 7">
    <name type="scientific">Chytriomyces confervae</name>
    <dbReference type="NCBI Taxonomy" id="246404"/>
    <lineage>
        <taxon>Eukaryota</taxon>
        <taxon>Fungi</taxon>
        <taxon>Fungi incertae sedis</taxon>
        <taxon>Chytridiomycota</taxon>
        <taxon>Chytridiomycota incertae sedis</taxon>
        <taxon>Chytridiomycetes</taxon>
        <taxon>Chytridiales</taxon>
        <taxon>Chytriomycetaceae</taxon>
        <taxon>Chytriomyces</taxon>
    </lineage>
</organism>
<evidence type="ECO:0000256" key="1">
    <source>
        <dbReference type="ARBA" id="ARBA00008366"/>
    </source>
</evidence>
<dbReference type="Gene3D" id="3.40.109.10">
    <property type="entry name" value="NADH Oxidase"/>
    <property type="match status" value="1"/>
</dbReference>
<evidence type="ECO:0000313" key="6">
    <source>
        <dbReference type="EMBL" id="TPX78149.1"/>
    </source>
</evidence>
<dbReference type="EMBL" id="QEAP01000008">
    <property type="protein sequence ID" value="TPX78149.1"/>
    <property type="molecule type" value="Genomic_DNA"/>
</dbReference>
<dbReference type="AlphaFoldDB" id="A0A507FP02"/>
<gene>
    <name evidence="6" type="ORF">CcCBS67573_g00571</name>
</gene>
<proteinExistence type="inferred from homology"/>
<evidence type="ECO:0000256" key="4">
    <source>
        <dbReference type="ARBA" id="ARBA00023002"/>
    </source>
</evidence>
<feature type="domain" description="Nitroreductase" evidence="5">
    <location>
        <begin position="69"/>
        <end position="167"/>
    </location>
</feature>
<evidence type="ECO:0000256" key="2">
    <source>
        <dbReference type="ARBA" id="ARBA00022630"/>
    </source>
</evidence>
<dbReference type="GO" id="GO:0016491">
    <property type="term" value="F:oxidoreductase activity"/>
    <property type="evidence" value="ECO:0007669"/>
    <property type="project" value="UniProtKB-KW"/>
</dbReference>
<protein>
    <recommendedName>
        <fullName evidence="5">Nitroreductase domain-containing protein</fullName>
    </recommendedName>
</protein>
<accession>A0A507FP02</accession>
<dbReference type="OrthoDB" id="2094932at2759"/>
<feature type="domain" description="Nitroreductase" evidence="5">
    <location>
        <begin position="14"/>
        <end position="68"/>
    </location>
</feature>
<evidence type="ECO:0000259" key="5">
    <source>
        <dbReference type="Pfam" id="PF00881"/>
    </source>
</evidence>
<dbReference type="InterPro" id="IPR000415">
    <property type="entry name" value="Nitroreductase-like"/>
</dbReference>
<sequence>MGPLQPALSELLLSHRSIRKYTDREVPQDLLERAIEEAVAGGSTYGNLNAFSFVVTRDAEQKKKLRGFHNQSMLTDCSVVVTICADWFRTREWLKSHSAKDNFDNFLGYHVAVVDAVIMAQNLVLGLESRGLGVCYLGTTLEVMKQISDLLELPETCLPVTTLVIGYPAENPPKRDRLPTKAYIHNEVYHKPDPQEIAEMYASREVSGWNRYMGQPELRAKIEKNGIKGLAEYYTSDFKYPEQDFLKFGKDIWKLLREKSFNAGASD</sequence>
<keyword evidence="3" id="KW-0288">FMN</keyword>
<evidence type="ECO:0000313" key="7">
    <source>
        <dbReference type="Proteomes" id="UP000320333"/>
    </source>
</evidence>
<dbReference type="SUPFAM" id="SSF55469">
    <property type="entry name" value="FMN-dependent nitroreductase-like"/>
    <property type="match status" value="1"/>
</dbReference>
<dbReference type="Pfam" id="PF00881">
    <property type="entry name" value="Nitroreductase"/>
    <property type="match status" value="2"/>
</dbReference>